<dbReference type="InterPro" id="IPR036282">
    <property type="entry name" value="Glutathione-S-Trfase_C_sf"/>
</dbReference>
<dbReference type="InterPro" id="IPR036249">
    <property type="entry name" value="Thioredoxin-like_sf"/>
</dbReference>
<feature type="domain" description="GST N-terminal" evidence="1">
    <location>
        <begin position="7"/>
        <end position="83"/>
    </location>
</feature>
<dbReference type="InterPro" id="IPR004045">
    <property type="entry name" value="Glutathione_S-Trfase_N"/>
</dbReference>
<dbReference type="InterPro" id="IPR054416">
    <property type="entry name" value="GST_UstS-like_C"/>
</dbReference>
<dbReference type="Pfam" id="PF13417">
    <property type="entry name" value="GST_N_3"/>
    <property type="match status" value="1"/>
</dbReference>
<evidence type="ECO:0000313" key="3">
    <source>
        <dbReference type="Proteomes" id="UP000256845"/>
    </source>
</evidence>
<evidence type="ECO:0000259" key="1">
    <source>
        <dbReference type="PROSITE" id="PS50404"/>
    </source>
</evidence>
<dbReference type="SUPFAM" id="SSF52833">
    <property type="entry name" value="Thioredoxin-like"/>
    <property type="match status" value="1"/>
</dbReference>
<keyword evidence="2" id="KW-0808">Transferase</keyword>
<dbReference type="GO" id="GO:0005737">
    <property type="term" value="C:cytoplasm"/>
    <property type="evidence" value="ECO:0007669"/>
    <property type="project" value="TreeGrafter"/>
</dbReference>
<dbReference type="PANTHER" id="PTHR43968">
    <property type="match status" value="1"/>
</dbReference>
<dbReference type="EMBL" id="QRDW01000001">
    <property type="protein sequence ID" value="RED53541.1"/>
    <property type="molecule type" value="Genomic_DNA"/>
</dbReference>
<protein>
    <submittedName>
        <fullName evidence="2">Glutathione S-transferase</fullName>
    </submittedName>
</protein>
<comment type="caution">
    <text evidence="2">The sequence shown here is derived from an EMBL/GenBank/DDBJ whole genome shotgun (WGS) entry which is preliminary data.</text>
</comment>
<keyword evidence="3" id="KW-1185">Reference proteome</keyword>
<dbReference type="PANTHER" id="PTHR43968:SF6">
    <property type="entry name" value="GLUTATHIONE S-TRANSFERASE OMEGA"/>
    <property type="match status" value="1"/>
</dbReference>
<proteinExistence type="predicted"/>
<dbReference type="GO" id="GO:0016740">
    <property type="term" value="F:transferase activity"/>
    <property type="evidence" value="ECO:0007669"/>
    <property type="project" value="UniProtKB-KW"/>
</dbReference>
<name>A0A3D9HVX9_9PROT</name>
<dbReference type="SUPFAM" id="SSF47616">
    <property type="entry name" value="GST C-terminal domain-like"/>
    <property type="match status" value="1"/>
</dbReference>
<dbReference type="InterPro" id="IPR050983">
    <property type="entry name" value="GST_Omega/HSP26"/>
</dbReference>
<dbReference type="Gene3D" id="3.40.30.10">
    <property type="entry name" value="Glutaredoxin"/>
    <property type="match status" value="1"/>
</dbReference>
<dbReference type="OrthoDB" id="508035at2"/>
<reference evidence="2 3" key="1">
    <citation type="submission" date="2018-07" db="EMBL/GenBank/DDBJ databases">
        <title>Genomic Encyclopedia of Type Strains, Phase III (KMG-III): the genomes of soil and plant-associated and newly described type strains.</title>
        <authorList>
            <person name="Whitman W."/>
        </authorList>
    </citation>
    <scope>NUCLEOTIDE SEQUENCE [LARGE SCALE GENOMIC DNA]</scope>
    <source>
        <strain evidence="2 3">CECT 8488</strain>
    </source>
</reference>
<dbReference type="PROSITE" id="PS50404">
    <property type="entry name" value="GST_NTER"/>
    <property type="match status" value="1"/>
</dbReference>
<dbReference type="RefSeq" id="WP_115934671.1">
    <property type="nucleotide sequence ID" value="NZ_QRDW01000001.1"/>
</dbReference>
<gene>
    <name evidence="2" type="ORF">DFP90_101332</name>
</gene>
<evidence type="ECO:0000313" key="2">
    <source>
        <dbReference type="EMBL" id="RED53541.1"/>
    </source>
</evidence>
<dbReference type="AlphaFoldDB" id="A0A3D9HVX9"/>
<dbReference type="InterPro" id="IPR040079">
    <property type="entry name" value="Glutathione_S-Trfase"/>
</dbReference>
<organism evidence="2 3">
    <name type="scientific">Aestuariispira insulae</name>
    <dbReference type="NCBI Taxonomy" id="1461337"/>
    <lineage>
        <taxon>Bacteria</taxon>
        <taxon>Pseudomonadati</taxon>
        <taxon>Pseudomonadota</taxon>
        <taxon>Alphaproteobacteria</taxon>
        <taxon>Rhodospirillales</taxon>
        <taxon>Kiloniellaceae</taxon>
        <taxon>Aestuariispira</taxon>
    </lineage>
</organism>
<dbReference type="SFLD" id="SFLDS00019">
    <property type="entry name" value="Glutathione_Transferase_(cytos"/>
    <property type="match status" value="1"/>
</dbReference>
<dbReference type="Proteomes" id="UP000256845">
    <property type="component" value="Unassembled WGS sequence"/>
</dbReference>
<dbReference type="Pfam" id="PF22041">
    <property type="entry name" value="GST_C_7"/>
    <property type="match status" value="1"/>
</dbReference>
<sequence>MMKLYELAGQQDNNLFSPYCWRIRMALAHKGLDASYIPCRFTEKELIRESGQKLVPVLQDGEKIMHDSWGIARYLEETYPENPLFPGKSAVAQTLFFRHWVEGTLQPLILPVIIMDIFNHIHEKDRDYFRITREKRFGMPLEQREDKSPEQIERLATALSPVRAVFADNDFLCGTQPGFADYILFGAFQWARGVSETKLLDQSDPVFQWRDRLLQLFDGMPLKTAGYPV</sequence>
<accession>A0A3D9HVX9</accession>
<dbReference type="Gene3D" id="1.20.1050.10">
    <property type="match status" value="1"/>
</dbReference>